<keyword evidence="2" id="KW-1185">Reference proteome</keyword>
<dbReference type="Proteomes" id="UP001159427">
    <property type="component" value="Unassembled WGS sequence"/>
</dbReference>
<dbReference type="EMBL" id="CALNXI010000490">
    <property type="protein sequence ID" value="CAH3028095.1"/>
    <property type="molecule type" value="Genomic_DNA"/>
</dbReference>
<proteinExistence type="predicted"/>
<accession>A0ABN8MEK8</accession>
<evidence type="ECO:0008006" key="3">
    <source>
        <dbReference type="Google" id="ProtNLM"/>
    </source>
</evidence>
<comment type="caution">
    <text evidence="1">The sequence shown here is derived from an EMBL/GenBank/DDBJ whole genome shotgun (WGS) entry which is preliminary data.</text>
</comment>
<reference evidence="1 2" key="1">
    <citation type="submission" date="2022-05" db="EMBL/GenBank/DDBJ databases">
        <authorList>
            <consortium name="Genoscope - CEA"/>
            <person name="William W."/>
        </authorList>
    </citation>
    <scope>NUCLEOTIDE SEQUENCE [LARGE SCALE GENOMIC DNA]</scope>
</reference>
<name>A0ABN8MEK8_9CNID</name>
<sequence length="182" mass="20792">MTRYRFSVNNLCPSPQYSCEAVCRLNGSSQARERIFQKPRYCDELCLELGDCCYNYFQRCVADLTPRRHLLGHVCVKAGNTDFYGYTMIGSCASDNSYKNLQNLCTSTSSPLELPVFALGDNSVYKNIFCAKCNGANNPVYWKYSAFCDKAFHHGKRYSKKQKHDVELFNKELRLEICSSAC</sequence>
<dbReference type="PANTHER" id="PTHR45902">
    <property type="entry name" value="LATROPHILIN RECEPTOR-LIKE PROTEIN A"/>
    <property type="match status" value="1"/>
</dbReference>
<dbReference type="InterPro" id="IPR053231">
    <property type="entry name" value="GPCR_LN-TM7"/>
</dbReference>
<organism evidence="1 2">
    <name type="scientific">Porites evermanni</name>
    <dbReference type="NCBI Taxonomy" id="104178"/>
    <lineage>
        <taxon>Eukaryota</taxon>
        <taxon>Metazoa</taxon>
        <taxon>Cnidaria</taxon>
        <taxon>Anthozoa</taxon>
        <taxon>Hexacorallia</taxon>
        <taxon>Scleractinia</taxon>
        <taxon>Fungiina</taxon>
        <taxon>Poritidae</taxon>
        <taxon>Porites</taxon>
    </lineage>
</organism>
<protein>
    <recommendedName>
        <fullName evidence="3">SMB domain-containing protein</fullName>
    </recommendedName>
</protein>
<gene>
    <name evidence="1" type="ORF">PEVE_00033146</name>
</gene>
<evidence type="ECO:0000313" key="1">
    <source>
        <dbReference type="EMBL" id="CAH3028095.1"/>
    </source>
</evidence>
<dbReference type="PANTHER" id="PTHR45902:SF1">
    <property type="entry name" value="LATROPHILIN RECEPTOR-LIKE PROTEIN A"/>
    <property type="match status" value="1"/>
</dbReference>
<evidence type="ECO:0000313" key="2">
    <source>
        <dbReference type="Proteomes" id="UP001159427"/>
    </source>
</evidence>